<protein>
    <submittedName>
        <fullName evidence="1">Uncharacterized protein</fullName>
    </submittedName>
</protein>
<keyword evidence="2" id="KW-1185">Reference proteome</keyword>
<evidence type="ECO:0000313" key="2">
    <source>
        <dbReference type="Proteomes" id="UP000472241"/>
    </source>
</evidence>
<sequence>MAPHSKNGLAGPVYTYLERDTAASVYNFDCGFTLERGRKLIRKDTWTPEMRGSLQTRRHVVVQWMAQ</sequence>
<dbReference type="AlphaFoldDB" id="A0A667HYD1"/>
<organism evidence="1 2">
    <name type="scientific">Lynx canadensis</name>
    <name type="common">Canada lynx</name>
    <name type="synonym">Felis canadensis</name>
    <dbReference type="NCBI Taxonomy" id="61383"/>
    <lineage>
        <taxon>Eukaryota</taxon>
        <taxon>Metazoa</taxon>
        <taxon>Chordata</taxon>
        <taxon>Craniata</taxon>
        <taxon>Vertebrata</taxon>
        <taxon>Euteleostomi</taxon>
        <taxon>Mammalia</taxon>
        <taxon>Eutheria</taxon>
        <taxon>Laurasiatheria</taxon>
        <taxon>Carnivora</taxon>
        <taxon>Feliformia</taxon>
        <taxon>Felidae</taxon>
        <taxon>Felinae</taxon>
        <taxon>Lynx</taxon>
    </lineage>
</organism>
<reference evidence="1" key="2">
    <citation type="submission" date="2025-09" db="UniProtKB">
        <authorList>
            <consortium name="Ensembl"/>
        </authorList>
    </citation>
    <scope>IDENTIFICATION</scope>
</reference>
<dbReference type="Proteomes" id="UP000472241">
    <property type="component" value="Unplaced"/>
</dbReference>
<reference evidence="1" key="1">
    <citation type="submission" date="2025-08" db="UniProtKB">
        <authorList>
            <consortium name="Ensembl"/>
        </authorList>
    </citation>
    <scope>IDENTIFICATION</scope>
</reference>
<proteinExistence type="predicted"/>
<name>A0A667HYD1_LYNCA</name>
<accession>A0A667HYD1</accession>
<dbReference type="Ensembl" id="ENSLCNT00005028061.1">
    <property type="protein sequence ID" value="ENSLCNP00005025119.1"/>
    <property type="gene ID" value="ENSLCNG00005016318.1"/>
</dbReference>
<evidence type="ECO:0000313" key="1">
    <source>
        <dbReference type="Ensembl" id="ENSLCNP00005025119.1"/>
    </source>
</evidence>